<evidence type="ECO:0000259" key="2">
    <source>
        <dbReference type="Pfam" id="PF00156"/>
    </source>
</evidence>
<accession>A0A2H0BEC4</accession>
<dbReference type="Gene3D" id="3.40.50.2020">
    <property type="match status" value="1"/>
</dbReference>
<dbReference type="AlphaFoldDB" id="A0A2H0BEC4"/>
<evidence type="ECO:0000313" key="4">
    <source>
        <dbReference type="Proteomes" id="UP000229794"/>
    </source>
</evidence>
<evidence type="ECO:0000256" key="1">
    <source>
        <dbReference type="ARBA" id="ARBA00008007"/>
    </source>
</evidence>
<reference evidence="3 4" key="1">
    <citation type="submission" date="2017-09" db="EMBL/GenBank/DDBJ databases">
        <title>Depth-based differentiation of microbial function through sediment-hosted aquifers and enrichment of novel symbionts in the deep terrestrial subsurface.</title>
        <authorList>
            <person name="Probst A.J."/>
            <person name="Ladd B."/>
            <person name="Jarett J.K."/>
            <person name="Geller-Mcgrath D.E."/>
            <person name="Sieber C.M."/>
            <person name="Emerson J.B."/>
            <person name="Anantharaman K."/>
            <person name="Thomas B.C."/>
            <person name="Malmstrom R."/>
            <person name="Stieglmeier M."/>
            <person name="Klingl A."/>
            <person name="Woyke T."/>
            <person name="Ryan C.M."/>
            <person name="Banfield J.F."/>
        </authorList>
    </citation>
    <scope>NUCLEOTIDE SEQUENCE [LARGE SCALE GENOMIC DNA]</scope>
    <source>
        <strain evidence="3">CG22_combo_CG10-13_8_21_14_all_42_17</strain>
    </source>
</reference>
<comment type="similarity">
    <text evidence="1">Belongs to the ComF/GntX family.</text>
</comment>
<proteinExistence type="inferred from homology"/>
<dbReference type="InterPro" id="IPR029057">
    <property type="entry name" value="PRTase-like"/>
</dbReference>
<sequence length="223" mass="25731">MHLLYYIKDLLVDFIFPRNLKILELETLSVGTLIETLPQAERSKNKNMTALFAYKHPIVKKVIWELKYNGNQRIAEKLGEVLYDHIRQEIQERAIFESAHWLEDKIMLIPIPISDKRRFERGWNQSELLAQAIVKMDKEKIFKYLPKQLVKIKETESQTKTASRKERLENVTNSMKILHAPAVAGECVIILDDVTTTGSTFAEAQRVLREAGAKKILCVAIAN</sequence>
<dbReference type="SUPFAM" id="SSF53271">
    <property type="entry name" value="PRTase-like"/>
    <property type="match status" value="1"/>
</dbReference>
<organism evidence="3 4">
    <name type="scientific">Candidatus Zambryskibacteria bacterium CG22_combo_CG10-13_8_21_14_all_42_17</name>
    <dbReference type="NCBI Taxonomy" id="1975118"/>
    <lineage>
        <taxon>Bacteria</taxon>
        <taxon>Candidatus Zambryskiibacteriota</taxon>
    </lineage>
</organism>
<dbReference type="Proteomes" id="UP000229794">
    <property type="component" value="Unassembled WGS sequence"/>
</dbReference>
<comment type="caution">
    <text evidence="3">The sequence shown here is derived from an EMBL/GenBank/DDBJ whole genome shotgun (WGS) entry which is preliminary data.</text>
</comment>
<dbReference type="EMBL" id="PCST01000002">
    <property type="protein sequence ID" value="PIP56012.1"/>
    <property type="molecule type" value="Genomic_DNA"/>
</dbReference>
<dbReference type="CDD" id="cd06223">
    <property type="entry name" value="PRTases_typeI"/>
    <property type="match status" value="1"/>
</dbReference>
<gene>
    <name evidence="3" type="ORF">COX06_00040</name>
</gene>
<name>A0A2H0BEC4_9BACT</name>
<dbReference type="InterPro" id="IPR051910">
    <property type="entry name" value="ComF/GntX_DNA_util-trans"/>
</dbReference>
<evidence type="ECO:0000313" key="3">
    <source>
        <dbReference type="EMBL" id="PIP56012.1"/>
    </source>
</evidence>
<feature type="domain" description="Phosphoribosyltransferase" evidence="2">
    <location>
        <begin position="156"/>
        <end position="221"/>
    </location>
</feature>
<dbReference type="Pfam" id="PF00156">
    <property type="entry name" value="Pribosyltran"/>
    <property type="match status" value="1"/>
</dbReference>
<dbReference type="InterPro" id="IPR000836">
    <property type="entry name" value="PRTase_dom"/>
</dbReference>
<protein>
    <recommendedName>
        <fullName evidence="2">Phosphoribosyltransferase domain-containing protein</fullName>
    </recommendedName>
</protein>
<dbReference type="PANTHER" id="PTHR47505:SF1">
    <property type="entry name" value="DNA UTILIZATION PROTEIN YHGH"/>
    <property type="match status" value="1"/>
</dbReference>
<dbReference type="PANTHER" id="PTHR47505">
    <property type="entry name" value="DNA UTILIZATION PROTEIN YHGH"/>
    <property type="match status" value="1"/>
</dbReference>